<protein>
    <recommendedName>
        <fullName evidence="2">VRR-NUC domain-containing protein</fullName>
    </recommendedName>
</protein>
<dbReference type="EMBL" id="MT144475">
    <property type="protein sequence ID" value="QJA54084.1"/>
    <property type="molecule type" value="Genomic_DNA"/>
</dbReference>
<accession>A0A6H2A2P8</accession>
<evidence type="ECO:0000313" key="1">
    <source>
        <dbReference type="EMBL" id="QJA54084.1"/>
    </source>
</evidence>
<reference evidence="1" key="1">
    <citation type="submission" date="2020-03" db="EMBL/GenBank/DDBJ databases">
        <title>The deep terrestrial virosphere.</title>
        <authorList>
            <person name="Holmfeldt K."/>
            <person name="Nilsson E."/>
            <person name="Simone D."/>
            <person name="Lopez-Fernandez M."/>
            <person name="Wu X."/>
            <person name="de Brujin I."/>
            <person name="Lundin D."/>
            <person name="Andersson A."/>
            <person name="Bertilsson S."/>
            <person name="Dopson M."/>
        </authorList>
    </citation>
    <scope>NUCLEOTIDE SEQUENCE</scope>
    <source>
        <strain evidence="1">TM448A04293</strain>
    </source>
</reference>
<sequence>MATKAKIGGIFRGLDKYGYKVKSFGDNRSLRKGQSGWIDVVIYNYKYFICIEIKTTDTKDKFSDEQKETAKMLSSIMAINKTFYYQVIRTEKEANNYFDRILAQDL</sequence>
<gene>
    <name evidence="1" type="ORF">TM448A04293_0009</name>
</gene>
<dbReference type="AlphaFoldDB" id="A0A6H2A2P8"/>
<proteinExistence type="predicted"/>
<name>A0A6H2A2P8_9ZZZZ</name>
<evidence type="ECO:0008006" key="2">
    <source>
        <dbReference type="Google" id="ProtNLM"/>
    </source>
</evidence>
<organism evidence="1">
    <name type="scientific">viral metagenome</name>
    <dbReference type="NCBI Taxonomy" id="1070528"/>
    <lineage>
        <taxon>unclassified sequences</taxon>
        <taxon>metagenomes</taxon>
        <taxon>organismal metagenomes</taxon>
    </lineage>
</organism>